<dbReference type="InterPro" id="IPR012349">
    <property type="entry name" value="Split_barrel_FMN-bd"/>
</dbReference>
<dbReference type="Proteomes" id="UP000533269">
    <property type="component" value="Unassembled WGS sequence"/>
</dbReference>
<dbReference type="EMBL" id="JACHVY010000006">
    <property type="protein sequence ID" value="MBB2903264.1"/>
    <property type="molecule type" value="Genomic_DNA"/>
</dbReference>
<evidence type="ECO:0000313" key="2">
    <source>
        <dbReference type="Proteomes" id="UP000533269"/>
    </source>
</evidence>
<accession>A0A7W4TQN4</accession>
<gene>
    <name evidence="1" type="ORF">FHR75_004106</name>
</gene>
<name>A0A7W4TQN4_KINRA</name>
<evidence type="ECO:0008006" key="3">
    <source>
        <dbReference type="Google" id="ProtNLM"/>
    </source>
</evidence>
<protein>
    <recommendedName>
        <fullName evidence="3">DUF385 domain-containing protein</fullName>
    </recommendedName>
</protein>
<dbReference type="Gene3D" id="2.30.110.10">
    <property type="entry name" value="Electron Transport, Fmn-binding Protein, Chain A"/>
    <property type="match status" value="1"/>
</dbReference>
<dbReference type="RefSeq" id="WP_183392887.1">
    <property type="nucleotide sequence ID" value="NZ_JACHVY010000006.1"/>
</dbReference>
<evidence type="ECO:0000313" key="1">
    <source>
        <dbReference type="EMBL" id="MBB2903264.1"/>
    </source>
</evidence>
<sequence length="115" mass="12703">MLSFSAAAAHFNKLVAPVVTSRWLSPLIRRWMTTLTYTGRRSGRVISTPVGYERRGDDVVEIPVMLPDKKAWWRNFTGDGAPLTLVLDGSPRSGHGVATRDARGAVRVTVRFPPV</sequence>
<proteinExistence type="predicted"/>
<reference evidence="1 2" key="1">
    <citation type="submission" date="2020-08" db="EMBL/GenBank/DDBJ databases">
        <title>The Agave Microbiome: Exploring the role of microbial communities in plant adaptations to desert environments.</title>
        <authorList>
            <person name="Partida-Martinez L.P."/>
        </authorList>
    </citation>
    <scope>NUCLEOTIDE SEQUENCE [LARGE SCALE GENOMIC DNA]</scope>
    <source>
        <strain evidence="1 2">AS2.23</strain>
    </source>
</reference>
<dbReference type="AlphaFoldDB" id="A0A7W4TQN4"/>
<reference evidence="1 2" key="2">
    <citation type="submission" date="2020-08" db="EMBL/GenBank/DDBJ databases">
        <authorList>
            <person name="Partida-Martinez L."/>
            <person name="Huntemann M."/>
            <person name="Clum A."/>
            <person name="Wang J."/>
            <person name="Palaniappan K."/>
            <person name="Ritter S."/>
            <person name="Chen I.-M."/>
            <person name="Stamatis D."/>
            <person name="Reddy T."/>
            <person name="O'Malley R."/>
            <person name="Daum C."/>
            <person name="Shapiro N."/>
            <person name="Ivanova N."/>
            <person name="Kyrpides N."/>
            <person name="Woyke T."/>
        </authorList>
    </citation>
    <scope>NUCLEOTIDE SEQUENCE [LARGE SCALE GENOMIC DNA]</scope>
    <source>
        <strain evidence="1 2">AS2.23</strain>
    </source>
</reference>
<organism evidence="1 2">
    <name type="scientific">Kineococcus radiotolerans</name>
    <dbReference type="NCBI Taxonomy" id="131568"/>
    <lineage>
        <taxon>Bacteria</taxon>
        <taxon>Bacillati</taxon>
        <taxon>Actinomycetota</taxon>
        <taxon>Actinomycetes</taxon>
        <taxon>Kineosporiales</taxon>
        <taxon>Kineosporiaceae</taxon>
        <taxon>Kineococcus</taxon>
    </lineage>
</organism>
<comment type="caution">
    <text evidence="1">The sequence shown here is derived from an EMBL/GenBank/DDBJ whole genome shotgun (WGS) entry which is preliminary data.</text>
</comment>